<organism evidence="1 2">
    <name type="scientific">Meloidogyne enterolobii</name>
    <name type="common">Root-knot nematode worm</name>
    <name type="synonym">Meloidogyne mayaguensis</name>
    <dbReference type="NCBI Taxonomy" id="390850"/>
    <lineage>
        <taxon>Eukaryota</taxon>
        <taxon>Metazoa</taxon>
        <taxon>Ecdysozoa</taxon>
        <taxon>Nematoda</taxon>
        <taxon>Chromadorea</taxon>
        <taxon>Rhabditida</taxon>
        <taxon>Tylenchina</taxon>
        <taxon>Tylenchomorpha</taxon>
        <taxon>Tylenchoidea</taxon>
        <taxon>Meloidogynidae</taxon>
        <taxon>Meloidogyninae</taxon>
        <taxon>Meloidogyne</taxon>
    </lineage>
</organism>
<dbReference type="EMBL" id="CAVMJV010000068">
    <property type="protein sequence ID" value="CAK5087990.1"/>
    <property type="molecule type" value="Genomic_DNA"/>
</dbReference>
<protein>
    <submittedName>
        <fullName evidence="1">Uncharacterized protein</fullName>
    </submittedName>
</protein>
<accession>A0ACB1A976</accession>
<sequence length="129" mass="15297">MFSSTFIAPEEWSMDNSTNTPFYYDAHRCGMPIKLDNQGYLRREKRFRPPHLRHHRRHFNKTREHVHRKMMGGYEVEEGDLPWAVTIHKIYQEHKATCSGTLISRRHVITAAHCFAKPGTEKEEAERCM</sequence>
<name>A0ACB1A976_MELEN</name>
<reference evidence="1" key="1">
    <citation type="submission" date="2023-11" db="EMBL/GenBank/DDBJ databases">
        <authorList>
            <person name="Poullet M."/>
        </authorList>
    </citation>
    <scope>NUCLEOTIDE SEQUENCE</scope>
    <source>
        <strain evidence="1">E1834</strain>
    </source>
</reference>
<keyword evidence="2" id="KW-1185">Reference proteome</keyword>
<gene>
    <name evidence="1" type="ORF">MENTE1834_LOCUS35624</name>
</gene>
<comment type="caution">
    <text evidence="1">The sequence shown here is derived from an EMBL/GenBank/DDBJ whole genome shotgun (WGS) entry which is preliminary data.</text>
</comment>
<proteinExistence type="predicted"/>
<evidence type="ECO:0000313" key="1">
    <source>
        <dbReference type="EMBL" id="CAK5087990.1"/>
    </source>
</evidence>
<evidence type="ECO:0000313" key="2">
    <source>
        <dbReference type="Proteomes" id="UP001497535"/>
    </source>
</evidence>
<dbReference type="Proteomes" id="UP001497535">
    <property type="component" value="Unassembled WGS sequence"/>
</dbReference>